<dbReference type="EMBL" id="GBRH01166640">
    <property type="protein sequence ID" value="JAE31256.1"/>
    <property type="molecule type" value="Transcribed_RNA"/>
</dbReference>
<evidence type="ECO:0000313" key="2">
    <source>
        <dbReference type="EMBL" id="JAE31256.1"/>
    </source>
</evidence>
<feature type="compositionally biased region" description="Basic and acidic residues" evidence="1">
    <location>
        <begin position="8"/>
        <end position="17"/>
    </location>
</feature>
<reference evidence="2" key="1">
    <citation type="submission" date="2014-09" db="EMBL/GenBank/DDBJ databases">
        <authorList>
            <person name="Magalhaes I.L.F."/>
            <person name="Oliveira U."/>
            <person name="Santos F.R."/>
            <person name="Vidigal T.H.D.A."/>
            <person name="Brescovit A.D."/>
            <person name="Santos A.J."/>
        </authorList>
    </citation>
    <scope>NUCLEOTIDE SEQUENCE</scope>
    <source>
        <tissue evidence="2">Shoot tissue taken approximately 20 cm above the soil surface</tissue>
    </source>
</reference>
<feature type="region of interest" description="Disordered" evidence="1">
    <location>
        <begin position="1"/>
        <end position="44"/>
    </location>
</feature>
<accession>A0A0A9H8S4</accession>
<proteinExistence type="predicted"/>
<organism evidence="2">
    <name type="scientific">Arundo donax</name>
    <name type="common">Giant reed</name>
    <name type="synonym">Donax arundinaceus</name>
    <dbReference type="NCBI Taxonomy" id="35708"/>
    <lineage>
        <taxon>Eukaryota</taxon>
        <taxon>Viridiplantae</taxon>
        <taxon>Streptophyta</taxon>
        <taxon>Embryophyta</taxon>
        <taxon>Tracheophyta</taxon>
        <taxon>Spermatophyta</taxon>
        <taxon>Magnoliopsida</taxon>
        <taxon>Liliopsida</taxon>
        <taxon>Poales</taxon>
        <taxon>Poaceae</taxon>
        <taxon>PACMAD clade</taxon>
        <taxon>Arundinoideae</taxon>
        <taxon>Arundineae</taxon>
        <taxon>Arundo</taxon>
    </lineage>
</organism>
<protein>
    <submittedName>
        <fullName evidence="2">Uncharacterized protein</fullName>
    </submittedName>
</protein>
<reference evidence="2" key="2">
    <citation type="journal article" date="2015" name="Data Brief">
        <title>Shoot transcriptome of the giant reed, Arundo donax.</title>
        <authorList>
            <person name="Barrero R.A."/>
            <person name="Guerrero F.D."/>
            <person name="Moolhuijzen P."/>
            <person name="Goolsby J.A."/>
            <person name="Tidwell J."/>
            <person name="Bellgard S.E."/>
            <person name="Bellgard M.I."/>
        </authorList>
    </citation>
    <scope>NUCLEOTIDE SEQUENCE</scope>
    <source>
        <tissue evidence="2">Shoot tissue taken approximately 20 cm above the soil surface</tissue>
    </source>
</reference>
<name>A0A0A9H8S4_ARUDO</name>
<evidence type="ECO:0000256" key="1">
    <source>
        <dbReference type="SAM" id="MobiDB-lite"/>
    </source>
</evidence>
<sequence length="71" mass="7489">MDCFMGDLSRKPHKEPGSSEAGPSRANVAGSSSVANTGGAGETSGRFRRLLSSFWLGRSSRTTVLPIHLDP</sequence>
<dbReference type="AlphaFoldDB" id="A0A0A9H8S4"/>